<protein>
    <submittedName>
        <fullName evidence="2">Sulfurtransferase</fullName>
    </submittedName>
</protein>
<dbReference type="InterPro" id="IPR036873">
    <property type="entry name" value="Rhodanese-like_dom_sf"/>
</dbReference>
<keyword evidence="3" id="KW-1185">Reference proteome</keyword>
<sequence length="108" mass="11854">MELENVTPSEVPEGAHLIDVREQNEWDAGHAPTAQHIPASSLMENLDKLPEDDEALYIVCRGGGRSFQVAQWLNVNGFEAINVAGGMDIWFESGLPIESDGEDDAYIL</sequence>
<gene>
    <name evidence="2" type="ORF">CIK66_01265</name>
</gene>
<dbReference type="RefSeq" id="WP_096165233.1">
    <property type="nucleotide sequence ID" value="NZ_BAAAIQ010000011.1"/>
</dbReference>
<dbReference type="InterPro" id="IPR001763">
    <property type="entry name" value="Rhodanese-like_dom"/>
</dbReference>
<dbReference type="EMBL" id="NRGR01000004">
    <property type="protein sequence ID" value="PCC40895.1"/>
    <property type="molecule type" value="Genomic_DNA"/>
</dbReference>
<evidence type="ECO:0000313" key="3">
    <source>
        <dbReference type="Proteomes" id="UP000218598"/>
    </source>
</evidence>
<dbReference type="SMART" id="SM00450">
    <property type="entry name" value="RHOD"/>
    <property type="match status" value="1"/>
</dbReference>
<comment type="caution">
    <text evidence="2">The sequence shown here is derived from an EMBL/GenBank/DDBJ whole genome shotgun (WGS) entry which is preliminary data.</text>
</comment>
<dbReference type="GeneID" id="95327581"/>
<reference evidence="2 3" key="1">
    <citation type="journal article" date="2017" name="Elife">
        <title>Extensive horizontal gene transfer in cheese-associated bacteria.</title>
        <authorList>
            <person name="Bonham K.S."/>
            <person name="Wolfe B.E."/>
            <person name="Dutton R.J."/>
        </authorList>
    </citation>
    <scope>NUCLEOTIDE SEQUENCE [LARGE SCALE GENOMIC DNA]</scope>
    <source>
        <strain evidence="2 3">341_9</strain>
    </source>
</reference>
<accession>A0A2A3YP59</accession>
<feature type="domain" description="Rhodanese" evidence="1">
    <location>
        <begin position="11"/>
        <end position="99"/>
    </location>
</feature>
<dbReference type="GO" id="GO:0016740">
    <property type="term" value="F:transferase activity"/>
    <property type="evidence" value="ECO:0007669"/>
    <property type="project" value="UniProtKB-KW"/>
</dbReference>
<dbReference type="CDD" id="cd00158">
    <property type="entry name" value="RHOD"/>
    <property type="match status" value="1"/>
</dbReference>
<keyword evidence="2" id="KW-0808">Transferase</keyword>
<evidence type="ECO:0000313" key="2">
    <source>
        <dbReference type="EMBL" id="PCC40895.1"/>
    </source>
</evidence>
<dbReference type="Gene3D" id="3.40.250.10">
    <property type="entry name" value="Rhodanese-like domain"/>
    <property type="match status" value="1"/>
</dbReference>
<dbReference type="PROSITE" id="PS50206">
    <property type="entry name" value="RHODANESE_3"/>
    <property type="match status" value="1"/>
</dbReference>
<dbReference type="AlphaFoldDB" id="A0A2A3YP59"/>
<proteinExistence type="predicted"/>
<evidence type="ECO:0000259" key="1">
    <source>
        <dbReference type="PROSITE" id="PS50206"/>
    </source>
</evidence>
<dbReference type="PANTHER" id="PTHR43031">
    <property type="entry name" value="FAD-DEPENDENT OXIDOREDUCTASE"/>
    <property type="match status" value="1"/>
</dbReference>
<dbReference type="PANTHER" id="PTHR43031:SF17">
    <property type="entry name" value="SULFURTRANSFERASE YTWF-RELATED"/>
    <property type="match status" value="1"/>
</dbReference>
<dbReference type="SUPFAM" id="SSF52821">
    <property type="entry name" value="Rhodanese/Cell cycle control phosphatase"/>
    <property type="match status" value="1"/>
</dbReference>
<dbReference type="InterPro" id="IPR050229">
    <property type="entry name" value="GlpE_sulfurtransferase"/>
</dbReference>
<organism evidence="2 3">
    <name type="scientific">Brachybacterium alimentarium</name>
    <dbReference type="NCBI Taxonomy" id="47845"/>
    <lineage>
        <taxon>Bacteria</taxon>
        <taxon>Bacillati</taxon>
        <taxon>Actinomycetota</taxon>
        <taxon>Actinomycetes</taxon>
        <taxon>Micrococcales</taxon>
        <taxon>Dermabacteraceae</taxon>
        <taxon>Brachybacterium</taxon>
    </lineage>
</organism>
<dbReference type="Pfam" id="PF00581">
    <property type="entry name" value="Rhodanese"/>
    <property type="match status" value="1"/>
</dbReference>
<dbReference type="Proteomes" id="UP000218598">
    <property type="component" value="Unassembled WGS sequence"/>
</dbReference>
<dbReference type="OrthoDB" id="9800872at2"/>
<name>A0A2A3YP59_9MICO</name>